<accession>A0A939EB78</accession>
<organism evidence="4 5">
    <name type="scientific">Roseibium aggregatum</name>
    <dbReference type="NCBI Taxonomy" id="187304"/>
    <lineage>
        <taxon>Bacteria</taxon>
        <taxon>Pseudomonadati</taxon>
        <taxon>Pseudomonadota</taxon>
        <taxon>Alphaproteobacteria</taxon>
        <taxon>Hyphomicrobiales</taxon>
        <taxon>Stappiaceae</taxon>
        <taxon>Roseibium</taxon>
    </lineage>
</organism>
<dbReference type="EMBL" id="JAEKJZ010000001">
    <property type="protein sequence ID" value="MBN9669319.1"/>
    <property type="molecule type" value="Genomic_DNA"/>
</dbReference>
<reference evidence="4" key="1">
    <citation type="submission" date="2020-12" db="EMBL/GenBank/DDBJ databases">
        <title>Oil enriched cultivation method for isolating marine PHA-producing bacteria.</title>
        <authorList>
            <person name="Zheng W."/>
            <person name="Yu S."/>
            <person name="Huang Y."/>
        </authorList>
    </citation>
    <scope>NUCLEOTIDE SEQUENCE</scope>
    <source>
        <strain evidence="4">SY-2-12</strain>
    </source>
</reference>
<evidence type="ECO:0000313" key="5">
    <source>
        <dbReference type="Proteomes" id="UP000664096"/>
    </source>
</evidence>
<dbReference type="InterPro" id="IPR043130">
    <property type="entry name" value="CDP-OH_PTrfase_TM_dom"/>
</dbReference>
<keyword evidence="1 2" id="KW-0808">Transferase</keyword>
<feature type="transmembrane region" description="Helical" evidence="3">
    <location>
        <begin position="176"/>
        <end position="200"/>
    </location>
</feature>
<feature type="transmembrane region" description="Helical" evidence="3">
    <location>
        <begin position="109"/>
        <end position="132"/>
    </location>
</feature>
<sequence>MFDARLRPLIDPPLNRLGRMLARTGVGANAVTVTGFVLGMAAAVAIALDAPLLGFLLIALNRLADGLDGAVARATRKTDLGGYLDISLDFFFYGAIPLAFAFQNPSANALAAAALLASFYANGSAFLAFAIMAEKNKLRTDAQGAKSLYYLSGLAEGAETIAVFLLMALLPGWFPILAWAFAGICFVSAGSRVLMGIGALRD</sequence>
<comment type="similarity">
    <text evidence="2">Belongs to the CDP-alcohol phosphatidyltransferase class-I family.</text>
</comment>
<dbReference type="Pfam" id="PF01066">
    <property type="entry name" value="CDP-OH_P_transf"/>
    <property type="match status" value="1"/>
</dbReference>
<keyword evidence="3" id="KW-0812">Transmembrane</keyword>
<evidence type="ECO:0000256" key="3">
    <source>
        <dbReference type="SAM" id="Phobius"/>
    </source>
</evidence>
<dbReference type="Gene3D" id="1.20.120.1760">
    <property type="match status" value="1"/>
</dbReference>
<dbReference type="PROSITE" id="PS00379">
    <property type="entry name" value="CDP_ALCOHOL_P_TRANSF"/>
    <property type="match status" value="1"/>
</dbReference>
<keyword evidence="3" id="KW-0472">Membrane</keyword>
<dbReference type="GO" id="GO:0016020">
    <property type="term" value="C:membrane"/>
    <property type="evidence" value="ECO:0007669"/>
    <property type="project" value="InterPro"/>
</dbReference>
<feature type="transmembrane region" description="Helical" evidence="3">
    <location>
        <begin position="80"/>
        <end position="103"/>
    </location>
</feature>
<feature type="transmembrane region" description="Helical" evidence="3">
    <location>
        <begin position="148"/>
        <end position="170"/>
    </location>
</feature>
<dbReference type="RefSeq" id="WP_207138890.1">
    <property type="nucleotide sequence ID" value="NZ_JAEKJZ010000001.1"/>
</dbReference>
<protein>
    <submittedName>
        <fullName evidence="4">CDP-alcohol phosphatidyltransferase family protein</fullName>
    </submittedName>
</protein>
<feature type="transmembrane region" description="Helical" evidence="3">
    <location>
        <begin position="36"/>
        <end position="60"/>
    </location>
</feature>
<evidence type="ECO:0000313" key="4">
    <source>
        <dbReference type="EMBL" id="MBN9669319.1"/>
    </source>
</evidence>
<keyword evidence="3" id="KW-1133">Transmembrane helix</keyword>
<dbReference type="Proteomes" id="UP000664096">
    <property type="component" value="Unassembled WGS sequence"/>
</dbReference>
<comment type="caution">
    <text evidence="4">The sequence shown here is derived from an EMBL/GenBank/DDBJ whole genome shotgun (WGS) entry which is preliminary data.</text>
</comment>
<dbReference type="GO" id="GO:0008654">
    <property type="term" value="P:phospholipid biosynthetic process"/>
    <property type="evidence" value="ECO:0007669"/>
    <property type="project" value="InterPro"/>
</dbReference>
<gene>
    <name evidence="4" type="ORF">JF539_03145</name>
</gene>
<dbReference type="AlphaFoldDB" id="A0A939EB78"/>
<dbReference type="InterPro" id="IPR048254">
    <property type="entry name" value="CDP_ALCOHOL_P_TRANSF_CS"/>
</dbReference>
<dbReference type="GO" id="GO:0016780">
    <property type="term" value="F:phosphotransferase activity, for other substituted phosphate groups"/>
    <property type="evidence" value="ECO:0007669"/>
    <property type="project" value="InterPro"/>
</dbReference>
<proteinExistence type="inferred from homology"/>
<name>A0A939EB78_9HYPH</name>
<evidence type="ECO:0000256" key="1">
    <source>
        <dbReference type="ARBA" id="ARBA00022679"/>
    </source>
</evidence>
<dbReference type="InterPro" id="IPR000462">
    <property type="entry name" value="CDP-OH_P_trans"/>
</dbReference>
<evidence type="ECO:0000256" key="2">
    <source>
        <dbReference type="RuleBase" id="RU003750"/>
    </source>
</evidence>